<evidence type="ECO:0000256" key="4">
    <source>
        <dbReference type="ARBA" id="ARBA00022690"/>
    </source>
</evidence>
<dbReference type="FunFam" id="2.30.39.10:FF:000014">
    <property type="entry name" value="Serpin family B member 9"/>
    <property type="match status" value="3"/>
</dbReference>
<evidence type="ECO:0000259" key="10">
    <source>
        <dbReference type="SMART" id="SM00093"/>
    </source>
</evidence>
<protein>
    <recommendedName>
        <fullName evidence="8">Serpin B6</fullName>
    </recommendedName>
</protein>
<dbReference type="InterPro" id="IPR023795">
    <property type="entry name" value="Serpin_CS"/>
</dbReference>
<evidence type="ECO:0000256" key="7">
    <source>
        <dbReference type="ARBA" id="ARBA00038828"/>
    </source>
</evidence>
<evidence type="ECO:0000256" key="3">
    <source>
        <dbReference type="ARBA" id="ARBA00022490"/>
    </source>
</evidence>
<keyword evidence="5" id="KW-0722">Serine protease inhibitor</keyword>
<accession>A0AAN8H027</accession>
<sequence length="1046" mass="118401">MFTRLDSDQDRRTSVNTMPTSAPSKISKANTTFALDLFKKLSDADKTANIFYSPFSISSALAMVMLGTRCKTSAQMSEVLCFTETQKPKELGAETTSLQSPMQSQMQMRMQIQEQMLKTSRLPQYLRKCLKPEKDEDEVHTVFSKLLSELIKDDAPYALSLANRLYGRAVLPVCREETKTYYSAELESVDFKASAEAVRVNINSWVEGQTQGKIKDVLVEGVVDSMTTLVLVNAIYFKGKWDKQFKEGSTVDAPFKMNKNDSKSVKMMQEKSTFLITSITEFNCQILEMPYKGKDLSMLIFLPNEIEDETTGLEKLEKELTYETFVEWTRPDMMSETDVEVRLPRFKMEESCDLKEILISMGMVDAFDVTMSDFSGMSPANDLVVSKVVHKAFVEFLPPQNDEEDVHASFSELMSELIKDDAPYALSLANRLYGEQSYQFVEHFLAETKKHYGADLESVDFKVSAEAARVNINKWVEDQTQGKIKNLLAKGVVGSLTRLVLVNAIYFKGKWETQFKEYSTVDAPFKMNKNDTKSVKMMGQTSTFGLSSIREANCQILEMPYKGKDLSMLIFLPNEIEDETTGLEKLEKELTYEKFVEWTHSDMMGKTKTTEHSKSIRKVSVNNMASPTPLSKANTTFALALLKQLGDNDNAANVFYSPFSISSALAMVMLGTRGNTSTQMSEVLCFTEADKSRHCGGEQMQMGMEQQQKVNAMLPPYLRKMCLKTKGLQDEVHTSFAELLSELNRENAPFALSVANRLYGEQSYKFVEDFLGKTKKHYSAELESTDFVNSSEVARGNINNWVEQMTQGKIKDLLAKGVVDSMTRMVLVNAIYFKGNWDKQFEESKTVDSQFRLKNGTKPVKMMNIKSKFPFTYISEASCQILEMPYKGKELSMLIFLPKDIEDSTTGLEKLEKQLTYENFTEWTLPEMMDNVEVMVGLPRFKMEELYDLKSVLVSMGMADAFDMAMSDFSGMSPGNDLVLSKVVHKAFVEVNEEGTEAAAATAAIMMLRCAPMRPERFVADHPFLFFIRHNPSMSVLFAGRYCSPE</sequence>
<reference evidence="11 12" key="1">
    <citation type="journal article" date="2023" name="Mol. Biol. Evol.">
        <title>Genomics of Secondarily Temperate Adaptation in the Only Non-Antarctic Icefish.</title>
        <authorList>
            <person name="Rivera-Colon A.G."/>
            <person name="Rayamajhi N."/>
            <person name="Minhas B.F."/>
            <person name="Madrigal G."/>
            <person name="Bilyk K.T."/>
            <person name="Yoon V."/>
            <person name="Hune M."/>
            <person name="Gregory S."/>
            <person name="Cheng C.H.C."/>
            <person name="Catchen J.M."/>
        </authorList>
    </citation>
    <scope>NUCLEOTIDE SEQUENCE [LARGE SCALE GENOMIC DNA]</scope>
    <source>
        <tissue evidence="11">White muscle</tissue>
    </source>
</reference>
<dbReference type="GO" id="GO:0005615">
    <property type="term" value="C:extracellular space"/>
    <property type="evidence" value="ECO:0007669"/>
    <property type="project" value="InterPro"/>
</dbReference>
<dbReference type="AlphaFoldDB" id="A0AAN8H027"/>
<dbReference type="InterPro" id="IPR036186">
    <property type="entry name" value="Serpin_sf"/>
</dbReference>
<evidence type="ECO:0000256" key="2">
    <source>
        <dbReference type="ARBA" id="ARBA00006426"/>
    </source>
</evidence>
<dbReference type="CDD" id="cd19956">
    <property type="entry name" value="serpinB"/>
    <property type="match status" value="2"/>
</dbReference>
<keyword evidence="12" id="KW-1185">Reference proteome</keyword>
<dbReference type="GO" id="GO:0004867">
    <property type="term" value="F:serine-type endopeptidase inhibitor activity"/>
    <property type="evidence" value="ECO:0007669"/>
    <property type="project" value="UniProtKB-KW"/>
</dbReference>
<dbReference type="Pfam" id="PF00079">
    <property type="entry name" value="Serpin"/>
    <property type="match status" value="3"/>
</dbReference>
<feature type="domain" description="Serpin" evidence="10">
    <location>
        <begin position="400"/>
        <end position="636"/>
    </location>
</feature>
<keyword evidence="6" id="KW-0007">Acetylation</keyword>
<feature type="domain" description="Serpin" evidence="10">
    <location>
        <begin position="35"/>
        <end position="399"/>
    </location>
</feature>
<proteinExistence type="inferred from homology"/>
<dbReference type="Proteomes" id="UP001331515">
    <property type="component" value="Unassembled WGS sequence"/>
</dbReference>
<dbReference type="SUPFAM" id="SSF56574">
    <property type="entry name" value="Serpins"/>
    <property type="match status" value="3"/>
</dbReference>
<dbReference type="InterPro" id="IPR042178">
    <property type="entry name" value="Serpin_sf_1"/>
</dbReference>
<dbReference type="Gene3D" id="2.30.39.10">
    <property type="entry name" value="Alpha-1-antitrypsin, domain 1"/>
    <property type="match status" value="3"/>
</dbReference>
<feature type="domain" description="Serpin" evidence="10">
    <location>
        <begin position="639"/>
        <end position="1045"/>
    </location>
</feature>
<dbReference type="InterPro" id="IPR023796">
    <property type="entry name" value="Serpin_dom"/>
</dbReference>
<dbReference type="PANTHER" id="PTHR11461:SF204">
    <property type="entry name" value="SERPIN B6"/>
    <property type="match status" value="1"/>
</dbReference>
<keyword evidence="4" id="KW-0646">Protease inhibitor</keyword>
<dbReference type="PANTHER" id="PTHR11461">
    <property type="entry name" value="SERINE PROTEASE INHIBITOR, SERPIN"/>
    <property type="match status" value="1"/>
</dbReference>
<dbReference type="Gene3D" id="3.30.497.10">
    <property type="entry name" value="Antithrombin, subunit I, domain 2"/>
    <property type="match status" value="3"/>
</dbReference>
<comment type="similarity">
    <text evidence="2">Belongs to the serpin family. Ov-serpin subfamily.</text>
</comment>
<evidence type="ECO:0000256" key="9">
    <source>
        <dbReference type="SAM" id="MobiDB-lite"/>
    </source>
</evidence>
<evidence type="ECO:0000256" key="6">
    <source>
        <dbReference type="ARBA" id="ARBA00022990"/>
    </source>
</evidence>
<comment type="subunit">
    <text evidence="7">Forms a complex with the monomeric form of beta-tryptase.</text>
</comment>
<dbReference type="InterPro" id="IPR042185">
    <property type="entry name" value="Serpin_sf_2"/>
</dbReference>
<comment type="caution">
    <text evidence="11">The sequence shown here is derived from an EMBL/GenBank/DDBJ whole genome shotgun (WGS) entry which is preliminary data.</text>
</comment>
<name>A0AAN8H027_CHAGU</name>
<dbReference type="InterPro" id="IPR000215">
    <property type="entry name" value="Serpin_fam"/>
</dbReference>
<feature type="compositionally biased region" description="Polar residues" evidence="9">
    <location>
        <begin position="14"/>
        <end position="23"/>
    </location>
</feature>
<evidence type="ECO:0000313" key="12">
    <source>
        <dbReference type="Proteomes" id="UP001331515"/>
    </source>
</evidence>
<keyword evidence="3" id="KW-0963">Cytoplasm</keyword>
<dbReference type="Gene3D" id="1.10.287.580">
    <property type="entry name" value="Helix hairpin bin"/>
    <property type="match status" value="1"/>
</dbReference>
<dbReference type="GO" id="GO:0005737">
    <property type="term" value="C:cytoplasm"/>
    <property type="evidence" value="ECO:0007669"/>
    <property type="project" value="UniProtKB-SubCell"/>
</dbReference>
<evidence type="ECO:0000256" key="8">
    <source>
        <dbReference type="ARBA" id="ARBA00039202"/>
    </source>
</evidence>
<dbReference type="EMBL" id="JAURVH010001533">
    <property type="protein sequence ID" value="KAK5898279.1"/>
    <property type="molecule type" value="Genomic_DNA"/>
</dbReference>
<organism evidence="11 12">
    <name type="scientific">Champsocephalus gunnari</name>
    <name type="common">Mackerel icefish</name>
    <dbReference type="NCBI Taxonomy" id="52237"/>
    <lineage>
        <taxon>Eukaryota</taxon>
        <taxon>Metazoa</taxon>
        <taxon>Chordata</taxon>
        <taxon>Craniata</taxon>
        <taxon>Vertebrata</taxon>
        <taxon>Euteleostomi</taxon>
        <taxon>Actinopterygii</taxon>
        <taxon>Neopterygii</taxon>
        <taxon>Teleostei</taxon>
        <taxon>Neoteleostei</taxon>
        <taxon>Acanthomorphata</taxon>
        <taxon>Eupercaria</taxon>
        <taxon>Perciformes</taxon>
        <taxon>Notothenioidei</taxon>
        <taxon>Channichthyidae</taxon>
        <taxon>Champsocephalus</taxon>
    </lineage>
</organism>
<evidence type="ECO:0000313" key="11">
    <source>
        <dbReference type="EMBL" id="KAK5898279.1"/>
    </source>
</evidence>
<dbReference type="PROSITE" id="PS00284">
    <property type="entry name" value="SERPIN"/>
    <property type="match status" value="1"/>
</dbReference>
<evidence type="ECO:0000256" key="5">
    <source>
        <dbReference type="ARBA" id="ARBA00022900"/>
    </source>
</evidence>
<dbReference type="SMART" id="SM00093">
    <property type="entry name" value="SERPIN"/>
    <property type="match status" value="3"/>
</dbReference>
<comment type="subcellular location">
    <subcellularLocation>
        <location evidence="1">Cytoplasm</location>
    </subcellularLocation>
</comment>
<feature type="region of interest" description="Disordered" evidence="9">
    <location>
        <begin position="1"/>
        <end position="23"/>
    </location>
</feature>
<evidence type="ECO:0000256" key="1">
    <source>
        <dbReference type="ARBA" id="ARBA00004496"/>
    </source>
</evidence>
<gene>
    <name evidence="11" type="ORF">CgunFtcFv8_015711</name>
</gene>
<feature type="compositionally biased region" description="Basic and acidic residues" evidence="9">
    <location>
        <begin position="1"/>
        <end position="13"/>
    </location>
</feature>